<dbReference type="HOGENOM" id="CLU_029499_1_2_5"/>
<evidence type="ECO:0000256" key="2">
    <source>
        <dbReference type="ARBA" id="ARBA00012415"/>
    </source>
</evidence>
<gene>
    <name evidence="11" type="ORF">ID47_00245</name>
</gene>
<organism evidence="11 12">
    <name type="scientific">Candidatus Odyssella acanthamoebae</name>
    <dbReference type="NCBI Taxonomy" id="91604"/>
    <lineage>
        <taxon>Bacteria</taxon>
        <taxon>Pseudomonadati</taxon>
        <taxon>Pseudomonadota</taxon>
        <taxon>Alphaproteobacteria</taxon>
        <taxon>Holosporales</taxon>
        <taxon>Candidatus Paracaedibacteraceae</taxon>
        <taxon>Candidatus Odyssella</taxon>
    </lineage>
</organism>
<keyword evidence="4 11" id="KW-0808">Transferase</keyword>
<evidence type="ECO:0000256" key="6">
    <source>
        <dbReference type="ARBA" id="ARBA00031455"/>
    </source>
</evidence>
<evidence type="ECO:0000256" key="3">
    <source>
        <dbReference type="ARBA" id="ARBA00019048"/>
    </source>
</evidence>
<evidence type="ECO:0000256" key="5">
    <source>
        <dbReference type="ARBA" id="ARBA00022695"/>
    </source>
</evidence>
<proteinExistence type="inferred from homology"/>
<evidence type="ECO:0000313" key="12">
    <source>
        <dbReference type="Proteomes" id="UP000028926"/>
    </source>
</evidence>
<dbReference type="eggNOG" id="COG1210">
    <property type="taxonomic scope" value="Bacteria"/>
</dbReference>
<dbReference type="AlphaFoldDB" id="A0A077AV64"/>
<dbReference type="InterPro" id="IPR005771">
    <property type="entry name" value="GalU_uridylyltTrfase_bac/arc"/>
</dbReference>
<evidence type="ECO:0000256" key="8">
    <source>
        <dbReference type="ARBA" id="ARBA00032341"/>
    </source>
</evidence>
<keyword evidence="12" id="KW-1185">Reference proteome</keyword>
<evidence type="ECO:0000256" key="7">
    <source>
        <dbReference type="ARBA" id="ARBA00031959"/>
    </source>
</evidence>
<dbReference type="Proteomes" id="UP000028926">
    <property type="component" value="Chromosome"/>
</dbReference>
<dbReference type="RefSeq" id="WP_084675801.1">
    <property type="nucleotide sequence ID" value="NZ_CP008941.1"/>
</dbReference>
<dbReference type="PANTHER" id="PTHR43197:SF1">
    <property type="entry name" value="UTP--GLUCOSE-1-PHOSPHATE URIDYLYLTRANSFERASE"/>
    <property type="match status" value="1"/>
</dbReference>
<sequence>MKIKTAVFPVAGLGTRFLPATKAIPKEMLIVGDRPLIQHAVEEAKAAGIERFIFVTSQGKTAIEDHFDTNQLLERTLAERDKKKELEKVQSLQLAPGDAIFIRQQQPLGLGHAVWCVRNLVGNEPFALLLADDIIMGAAPCTAQMIDAYTKYGRGNYTAVMDVEPDHVSRYGILDIAEDDGFLVKARHVVEKPKPSESPSRTAIVGRYILDPMTFDKINIHKFGVSKEIQLTDAFRPMIDEGVPFYGVRFAGQRYDCGTKEGWLEANVVNAYHSDDMQEHLLKTLKTLRIKD</sequence>
<dbReference type="Pfam" id="PF00483">
    <property type="entry name" value="NTP_transferase"/>
    <property type="match status" value="1"/>
</dbReference>
<evidence type="ECO:0000259" key="10">
    <source>
        <dbReference type="Pfam" id="PF00483"/>
    </source>
</evidence>
<accession>A0A077AV64</accession>
<name>A0A077AV64_9PROT</name>
<evidence type="ECO:0000256" key="1">
    <source>
        <dbReference type="ARBA" id="ARBA00006890"/>
    </source>
</evidence>
<dbReference type="PANTHER" id="PTHR43197">
    <property type="entry name" value="UTP--GLUCOSE-1-PHOSPHATE URIDYLYLTRANSFERASE"/>
    <property type="match status" value="1"/>
</dbReference>
<dbReference type="InterPro" id="IPR029044">
    <property type="entry name" value="Nucleotide-diphossugar_trans"/>
</dbReference>
<dbReference type="OrthoDB" id="9803306at2"/>
<reference evidence="11 12" key="1">
    <citation type="submission" date="2014-07" db="EMBL/GenBank/DDBJ databases">
        <title>Comparative genomic insights into amoeba endosymbionts belonging to the families of Holosporaceae and Candidatus Midichloriaceae within Rickettsiales.</title>
        <authorList>
            <person name="Wang Z."/>
            <person name="Wu M."/>
        </authorList>
    </citation>
    <scope>NUCLEOTIDE SEQUENCE [LARGE SCALE GENOMIC DNA]</scope>
    <source>
        <strain evidence="11">PRA3</strain>
    </source>
</reference>
<keyword evidence="5 11" id="KW-0548">Nucleotidyltransferase</keyword>
<dbReference type="GO" id="GO:0006011">
    <property type="term" value="P:UDP-alpha-D-glucose metabolic process"/>
    <property type="evidence" value="ECO:0007669"/>
    <property type="project" value="InterPro"/>
</dbReference>
<feature type="domain" description="Nucleotidyl transferase" evidence="10">
    <location>
        <begin position="11"/>
        <end position="267"/>
    </location>
</feature>
<evidence type="ECO:0000256" key="4">
    <source>
        <dbReference type="ARBA" id="ARBA00022679"/>
    </source>
</evidence>
<evidence type="ECO:0000256" key="9">
    <source>
        <dbReference type="ARBA" id="ARBA00048128"/>
    </source>
</evidence>
<dbReference type="Gene3D" id="3.90.550.10">
    <property type="entry name" value="Spore Coat Polysaccharide Biosynthesis Protein SpsA, Chain A"/>
    <property type="match status" value="1"/>
</dbReference>
<dbReference type="EC" id="2.7.7.9" evidence="2"/>
<dbReference type="SUPFAM" id="SSF53448">
    <property type="entry name" value="Nucleotide-diphospho-sugar transferases"/>
    <property type="match status" value="1"/>
</dbReference>
<comment type="catalytic activity">
    <reaction evidence="9">
        <text>alpha-D-glucose 1-phosphate + UTP + H(+) = UDP-alpha-D-glucose + diphosphate</text>
        <dbReference type="Rhea" id="RHEA:19889"/>
        <dbReference type="ChEBI" id="CHEBI:15378"/>
        <dbReference type="ChEBI" id="CHEBI:33019"/>
        <dbReference type="ChEBI" id="CHEBI:46398"/>
        <dbReference type="ChEBI" id="CHEBI:58601"/>
        <dbReference type="ChEBI" id="CHEBI:58885"/>
        <dbReference type="EC" id="2.7.7.9"/>
    </reaction>
</comment>
<evidence type="ECO:0000313" key="11">
    <source>
        <dbReference type="EMBL" id="AIK95523.1"/>
    </source>
</evidence>
<dbReference type="EMBL" id="CP008941">
    <property type="protein sequence ID" value="AIK95523.1"/>
    <property type="molecule type" value="Genomic_DNA"/>
</dbReference>
<protein>
    <recommendedName>
        <fullName evidence="3">UTP--glucose-1-phosphate uridylyltransferase</fullName>
        <ecNumber evidence="2">2.7.7.9</ecNumber>
    </recommendedName>
    <alternativeName>
        <fullName evidence="6">Alpha-D-glucosyl-1-phosphate uridylyltransferase</fullName>
    </alternativeName>
    <alternativeName>
        <fullName evidence="7">UDP-glucose pyrophosphorylase</fullName>
    </alternativeName>
    <alternativeName>
        <fullName evidence="8">Uridine diphosphoglucose pyrophosphorylase</fullName>
    </alternativeName>
</protein>
<dbReference type="CDD" id="cd02541">
    <property type="entry name" value="UGPase_prokaryotic"/>
    <property type="match status" value="1"/>
</dbReference>
<comment type="similarity">
    <text evidence="1">Belongs to the UDPGP type 2 family.</text>
</comment>
<dbReference type="InterPro" id="IPR005835">
    <property type="entry name" value="NTP_transferase_dom"/>
</dbReference>
<dbReference type="KEGG" id="paca:ID47_00245"/>
<dbReference type="STRING" id="91604.ID47_00245"/>
<dbReference type="GO" id="GO:0003983">
    <property type="term" value="F:UTP:glucose-1-phosphate uridylyltransferase activity"/>
    <property type="evidence" value="ECO:0007669"/>
    <property type="project" value="UniProtKB-EC"/>
</dbReference>